<evidence type="ECO:0000313" key="5">
    <source>
        <dbReference type="Proteomes" id="UP000694864"/>
    </source>
</evidence>
<dbReference type="Pfam" id="PF08156">
    <property type="entry name" value="NOP5NT"/>
    <property type="match status" value="1"/>
</dbReference>
<reference evidence="5" key="1">
    <citation type="journal article" date="2014" name="Nat. Commun.">
        <title>The emerging biofuel crop Camelina sativa retains a highly undifferentiated hexaploid genome structure.</title>
        <authorList>
            <person name="Kagale S."/>
            <person name="Koh C."/>
            <person name="Nixon J."/>
            <person name="Bollina V."/>
            <person name="Clarke W.E."/>
            <person name="Tuteja R."/>
            <person name="Spillane C."/>
            <person name="Robinson S.J."/>
            <person name="Links M.G."/>
            <person name="Clarke C."/>
            <person name="Higgins E.E."/>
            <person name="Huebert T."/>
            <person name="Sharpe A.G."/>
            <person name="Parkin I.A."/>
        </authorList>
    </citation>
    <scope>NUCLEOTIDE SEQUENCE [LARGE SCALE GENOMIC DNA]</scope>
    <source>
        <strain evidence="5">cv. DH55</strain>
    </source>
</reference>
<dbReference type="InterPro" id="IPR042239">
    <property type="entry name" value="Nop_C"/>
</dbReference>
<evidence type="ECO:0000256" key="2">
    <source>
        <dbReference type="ARBA" id="ARBA00022517"/>
    </source>
</evidence>
<dbReference type="PANTHER" id="PTHR10894:SF1">
    <property type="entry name" value="NUCLEOLAR PROTEIN 58"/>
    <property type="match status" value="1"/>
</dbReference>
<dbReference type="InterPro" id="IPR036070">
    <property type="entry name" value="Nop_dom_sf"/>
</dbReference>
<evidence type="ECO:0000259" key="4">
    <source>
        <dbReference type="PROSITE" id="PS51358"/>
    </source>
</evidence>
<evidence type="ECO:0000313" key="6">
    <source>
        <dbReference type="RefSeq" id="XP_010450603.1"/>
    </source>
</evidence>
<dbReference type="InterPro" id="IPR002687">
    <property type="entry name" value="Nop_dom"/>
</dbReference>
<dbReference type="Gene3D" id="1.10.287.4070">
    <property type="match status" value="2"/>
</dbReference>
<keyword evidence="2" id="KW-0690">Ribosome biogenesis</keyword>
<comment type="subcellular location">
    <subcellularLocation>
        <location evidence="1">Nucleus</location>
        <location evidence="1">Nucleolus</location>
    </subcellularLocation>
</comment>
<dbReference type="InterPro" id="IPR012974">
    <property type="entry name" value="NOP58/56_N"/>
</dbReference>
<dbReference type="SUPFAM" id="SSF89124">
    <property type="entry name" value="Nop domain"/>
    <property type="match status" value="1"/>
</dbReference>
<feature type="domain" description="Nop" evidence="4">
    <location>
        <begin position="260"/>
        <end position="371"/>
    </location>
</feature>
<keyword evidence="3" id="KW-0539">Nucleus</keyword>
<name>A0ABM0V4F2_CAMSA</name>
<proteinExistence type="predicted"/>
<accession>A0ABM0V4F2</accession>
<organism evidence="5 6">
    <name type="scientific">Camelina sativa</name>
    <name type="common">False flax</name>
    <name type="synonym">Myagrum sativum</name>
    <dbReference type="NCBI Taxonomy" id="90675"/>
    <lineage>
        <taxon>Eukaryota</taxon>
        <taxon>Viridiplantae</taxon>
        <taxon>Streptophyta</taxon>
        <taxon>Embryophyta</taxon>
        <taxon>Tracheophyta</taxon>
        <taxon>Spermatophyta</taxon>
        <taxon>Magnoliopsida</taxon>
        <taxon>eudicotyledons</taxon>
        <taxon>Gunneridae</taxon>
        <taxon>Pentapetalae</taxon>
        <taxon>rosids</taxon>
        <taxon>malvids</taxon>
        <taxon>Brassicales</taxon>
        <taxon>Brassicaceae</taxon>
        <taxon>Camelineae</taxon>
        <taxon>Camelina</taxon>
    </lineage>
</organism>
<keyword evidence="5" id="KW-1185">Reference proteome</keyword>
<dbReference type="RefSeq" id="XP_010450603.1">
    <property type="nucleotide sequence ID" value="XM_010452301.2"/>
</dbReference>
<sequence>MLLLFESSEGFALFRVVDEGIVAAAADVVEIGRLFESPESARQVVRRVAILKFDGQLEALGELAALRRGEPSEELVVFLEDNCLDGRELLGVSDQRLGVQINILLPQIKCVHNVAVLELLRGVRSQFTALMGGVFLAPPRLDLAHKLATQTLEIDTNRDDSTIITSIRFYDNLDKDINMYAMRVREWLMGNKAGAAALDFSAFLPEETEMDLKTAAINSIGPDFDDIDLQMIRGLCDQAMSVHDSRTALRDHLQDRLNVVAPNLTALVGVTVAARLISCVGGLWNLSLLPASSLERLGAKAADPMCGYIYSSPIVETPNLNKLRLSRSLAAKCALAIRIDLFGAGQNNNMGLHYAVYLRQLRMRHLRTLYGHQSR</sequence>
<dbReference type="InterPro" id="IPR045056">
    <property type="entry name" value="Nop56/Nop58"/>
</dbReference>
<evidence type="ECO:0000256" key="1">
    <source>
        <dbReference type="ARBA" id="ARBA00004604"/>
    </source>
</evidence>
<dbReference type="Pfam" id="PF01798">
    <property type="entry name" value="Nop"/>
    <property type="match status" value="1"/>
</dbReference>
<dbReference type="Proteomes" id="UP000694864">
    <property type="component" value="Chromosome 12"/>
</dbReference>
<reference evidence="6" key="2">
    <citation type="submission" date="2025-08" db="UniProtKB">
        <authorList>
            <consortium name="RefSeq"/>
        </authorList>
    </citation>
    <scope>IDENTIFICATION</scope>
    <source>
        <tissue evidence="6">Leaf</tissue>
    </source>
</reference>
<dbReference type="PANTHER" id="PTHR10894">
    <property type="entry name" value="NUCLEOLAR PROTEIN 5 NUCLEOLAR PROTEIN NOP5 NOP58"/>
    <property type="match status" value="1"/>
</dbReference>
<evidence type="ECO:0000256" key="3">
    <source>
        <dbReference type="ARBA" id="ARBA00023242"/>
    </source>
</evidence>
<gene>
    <name evidence="6" type="primary">LOC104732721</name>
</gene>
<dbReference type="GeneID" id="104732721"/>
<dbReference type="PROSITE" id="PS51358">
    <property type="entry name" value="NOP"/>
    <property type="match status" value="1"/>
</dbReference>
<protein>
    <submittedName>
        <fullName evidence="6">Probable nucleolar protein 5-2 isoform X2</fullName>
    </submittedName>
</protein>
<dbReference type="Gene3D" id="1.10.246.90">
    <property type="entry name" value="Nop domain"/>
    <property type="match status" value="1"/>
</dbReference>